<dbReference type="GO" id="GO:0005669">
    <property type="term" value="C:transcription factor TFIID complex"/>
    <property type="evidence" value="ECO:0007669"/>
    <property type="project" value="InterPro"/>
</dbReference>
<dbReference type="InterPro" id="IPR042097">
    <property type="entry name" value="Aminopeptidase_N-like_N_sf"/>
</dbReference>
<sequence>MFVTHVKLLLDVDFKRKLLQGFVELTILPKEELQKIRLNARQLYIHRISVNEADKFTTYQYQDPIAPVLTPDMYNGNLSVYNHSEYRDRYPEGIESGDLGELVVDVPYGAVVRADVNGMVKSEGNVPVAYKPFKMRIYYSLMNPKAGIQCVMPVLDIPPLSHRWPHMFTCSEWEASRLWMPCAQKTYSRSTWDFEFHIPRTVRDALPQSMHSAFSEDALSRKMLLVCSGELVEQCMHPQETSKTIFKYIMDKKATASSMAWSVGPYEMIEINGWKGNVAGRLAGERGVANSANTDEEIEGSGFAFCLPGHQDEMKYTVNTNKFVGQACDFLTRRVYSPYPYRSFKLVFVEESPRSFTAAASIGILSTHLLLKPTIIDQTYETRRILVRTVSDQWYGHYIQPKTWWDVWLIVGLSNFIASMYLRRIMGQNEFKSRLKQDMDRVIELDVNQPPLYPMTGFNEVDETLLPIDPLAVYHAHPDDDVASVRAEFVELKSSVIMHMLDRRFSSKGHESVITKASHSIMTGKATKGITQNSLSTKTFLKIMVALTQRGVEIQQFATNWIRGAGCPQFTVTYKYLPRYKTFPFKIEQKSTSIVKGATAKFSGMLTIRVFEPAEVYDYEVQINDYIHTFKDQVKSQSRYKKLRTRQAGRKMKGAENAGAEDIEADEVPEQEVGTPPPSTVEPGVEEEVEDTIIRPEKQPLRWIRLDPEKAWLCTIKFEQHPIIWYRQIQEDRDVFSQHDALEALASYPTIDTLNVLEAVMMDHSVYYRIRMEAALILATCNSDDPESTGARLLLSYFQNQYCMPSVNDEVATVTPMSHNFTQFPEYFVKKAVPTILSKVRDQQMIVPIEIRQFLWRILAYSENSGNPYSDDYFIAALIDSVGEAFSIRHKPRAAAKKPDFTTHVMNGVQVEEEVITFEDEVVHQDDENEMAPTWAERGGIKDQTLFEQSLKQIERYRLRDRMTPSYQNVITRSCLEALAKWMFAGMIPVDLSLFLPYTRYGHFILVRTAALDALILLDALKRSDILTFILSMIREDPVPHMRYYTAKALADFVSLAAHVVHVDTGNGPAEFEEAELWMRTRRHLGNLRELREEMWQMLNVDAVPEYRIRKELLRFCELVYDPADNPHVPKVSLLFKPGAGVKSVSSTASTDKPSTMSPRGSIQYDDAPLQPPDPEFIAICRKLLERLRNHSCSAPFIWPVDTSVYPDYSKLIERPMDLTTVTQNVQRGIYHDDLERVAEDIRLIFENCYRYNRDDSQISQNARKMEESFNQVIYQEALLQYQLWKATEIKMEVDSQAEGSVRSTPESGSGAGSVGPPPAGELERRATISLGLSDSDKVIAKRVLKKLTADPAAQWFLAPVPRNVVGYYQRITRPMDFGKVAENIEKNLYFSLKDVEKDIMLVFRNCYEFNGTSMTDVIVQHCAEAESLFRDEWRREAHLEPPPPIVKLPPSRAPIIPVPQPRAPIPMPGSKPSIPMPGGRPSIPMPGSKPSIPMPGSKPSISIPRSKPSIPLASSIRKPDVSTESVKSKAVELKVPALPHPKPTLKQPTPVTPPASQVAADGVKAKAVDLKVPTLPPPRPILKQPAPVTPQVAQKPSSAHGLSKPHPVSVQSSVTGISKPVAPPASSPPNPILKQQVAATPQVAQKPSSAHGLSKPHPVSVQSSVTSSSKAVPSSASSQAHPPSALTKAASINDVSKAKLFRILEDLIHSDDSLWFRELPDRADPAWAAYFAKVKKPMALRPVESTLKKGGYATTDDFQKDMNLIFNNAYTFNARGTVGFGAAKKLEKAYRGLWNRNFPDGGRGLVIGAGGSSTSSSRNASPAANDVRKRASSALVGDSSKEGSPVIKKSKIEPASSILTPVRASGTGAVSTPQPKNPPTNGATGQSAHSQPSSTSAPSGSGLKLKLKPPVPK</sequence>
<comment type="subcellular location">
    <subcellularLocation>
        <location evidence="1">Nucleus</location>
    </subcellularLocation>
</comment>
<feature type="compositionally biased region" description="Polar residues" evidence="9">
    <location>
        <begin position="1638"/>
        <end position="1649"/>
    </location>
</feature>
<protein>
    <recommendedName>
        <fullName evidence="3">Transcription initiation factor TFIID subunit 2</fullName>
    </recommendedName>
</protein>
<dbReference type="PROSITE" id="PS50014">
    <property type="entry name" value="BROMODOMAIN_2"/>
    <property type="match status" value="3"/>
</dbReference>
<feature type="region of interest" description="Disordered" evidence="9">
    <location>
        <begin position="1296"/>
        <end position="1321"/>
    </location>
</feature>
<feature type="compositionally biased region" description="Low complexity" evidence="9">
    <location>
        <begin position="1496"/>
        <end position="1512"/>
    </location>
</feature>
<feature type="region of interest" description="Disordered" evidence="9">
    <location>
        <begin position="1493"/>
        <end position="1687"/>
    </location>
</feature>
<dbReference type="PANTHER" id="PTHR15137:SF9">
    <property type="entry name" value="TRANSCRIPTION INITIATION FACTOR TFIID SUBUNIT 2"/>
    <property type="match status" value="1"/>
</dbReference>
<feature type="region of interest" description="Disordered" evidence="9">
    <location>
        <begin position="667"/>
        <end position="690"/>
    </location>
</feature>
<dbReference type="GO" id="GO:0000976">
    <property type="term" value="F:transcription cis-regulatory region binding"/>
    <property type="evidence" value="ECO:0007669"/>
    <property type="project" value="TreeGrafter"/>
</dbReference>
<evidence type="ECO:0000256" key="2">
    <source>
        <dbReference type="ARBA" id="ARBA00010937"/>
    </source>
</evidence>
<feature type="compositionally biased region" description="Polar residues" evidence="9">
    <location>
        <begin position="1144"/>
        <end position="1161"/>
    </location>
</feature>
<dbReference type="SUPFAM" id="SSF63737">
    <property type="entry name" value="Leukotriene A4 hydrolase N-terminal domain"/>
    <property type="match status" value="1"/>
</dbReference>
<evidence type="ECO:0000313" key="12">
    <source>
        <dbReference type="Proteomes" id="UP000317494"/>
    </source>
</evidence>
<dbReference type="PROSITE" id="PS00633">
    <property type="entry name" value="BROMODOMAIN_1"/>
    <property type="match status" value="1"/>
</dbReference>
<proteinExistence type="inferred from homology"/>
<dbReference type="InterPro" id="IPR016024">
    <property type="entry name" value="ARM-type_fold"/>
</dbReference>
<dbReference type="InterPro" id="IPR036427">
    <property type="entry name" value="Bromodomain-like_sf"/>
</dbReference>
<dbReference type="InterPro" id="IPR027268">
    <property type="entry name" value="Peptidase_M4/M1_CTD_sf"/>
</dbReference>
<dbReference type="Gene3D" id="1.20.920.10">
    <property type="entry name" value="Bromodomain-like"/>
    <property type="match status" value="3"/>
</dbReference>
<feature type="compositionally biased region" description="Polar residues" evidence="9">
    <location>
        <begin position="1869"/>
        <end position="1885"/>
    </location>
</feature>
<dbReference type="Pfam" id="PF25577">
    <property type="entry name" value="TPR_TAF2_C"/>
    <property type="match status" value="2"/>
</dbReference>
<evidence type="ECO:0000313" key="11">
    <source>
        <dbReference type="EMBL" id="TPX49953.1"/>
    </source>
</evidence>
<feature type="domain" description="Bromo" evidence="10">
    <location>
        <begin position="1349"/>
        <end position="1418"/>
    </location>
</feature>
<dbReference type="InterPro" id="IPR037813">
    <property type="entry name" value="TAF2"/>
</dbReference>
<keyword evidence="5 8" id="KW-0103">Bromodomain</keyword>
<evidence type="ECO:0000256" key="4">
    <source>
        <dbReference type="ARBA" id="ARBA00023015"/>
    </source>
</evidence>
<evidence type="ECO:0000256" key="8">
    <source>
        <dbReference type="PROSITE-ProRule" id="PRU00035"/>
    </source>
</evidence>
<feature type="region of interest" description="Disordered" evidence="9">
    <location>
        <begin position="1810"/>
        <end position="1914"/>
    </location>
</feature>
<feature type="domain" description="Bromo" evidence="10">
    <location>
        <begin position="1709"/>
        <end position="1781"/>
    </location>
</feature>
<dbReference type="Gene3D" id="1.10.390.10">
    <property type="entry name" value="Neutral Protease Domain 2"/>
    <property type="match status" value="1"/>
</dbReference>
<organism evidence="11 12">
    <name type="scientific">Synchytrium endobioticum</name>
    <dbReference type="NCBI Taxonomy" id="286115"/>
    <lineage>
        <taxon>Eukaryota</taxon>
        <taxon>Fungi</taxon>
        <taxon>Fungi incertae sedis</taxon>
        <taxon>Chytridiomycota</taxon>
        <taxon>Chytridiomycota incertae sedis</taxon>
        <taxon>Chytridiomycetes</taxon>
        <taxon>Synchytriales</taxon>
        <taxon>Synchytriaceae</taxon>
        <taxon>Synchytrium</taxon>
    </lineage>
</organism>
<keyword evidence="7" id="KW-0539">Nucleus</keyword>
<feature type="compositionally biased region" description="Pro residues" evidence="9">
    <location>
        <begin position="1622"/>
        <end position="1632"/>
    </location>
</feature>
<dbReference type="SUPFAM" id="SSF55486">
    <property type="entry name" value="Metalloproteases ('zincins'), catalytic domain"/>
    <property type="match status" value="1"/>
</dbReference>
<feature type="region of interest" description="Disordered" evidence="9">
    <location>
        <begin position="1143"/>
        <end position="1170"/>
    </location>
</feature>
<dbReference type="Proteomes" id="UP000317494">
    <property type="component" value="Unassembled WGS sequence"/>
</dbReference>
<feature type="compositionally biased region" description="Low complexity" evidence="9">
    <location>
        <begin position="1886"/>
        <end position="1905"/>
    </location>
</feature>
<dbReference type="PANTHER" id="PTHR15137">
    <property type="entry name" value="TRANSCRIPTION INITIATION FACTOR TFIID"/>
    <property type="match status" value="1"/>
</dbReference>
<accession>A0A507DEE3</accession>
<dbReference type="CDD" id="cd04369">
    <property type="entry name" value="Bromodomain"/>
    <property type="match status" value="3"/>
</dbReference>
<dbReference type="InterPro" id="IPR057991">
    <property type="entry name" value="TPR_TAF2_C"/>
</dbReference>
<dbReference type="SUPFAM" id="SSF47370">
    <property type="entry name" value="Bromodomain"/>
    <property type="match status" value="3"/>
</dbReference>
<evidence type="ECO:0000256" key="5">
    <source>
        <dbReference type="ARBA" id="ARBA00023117"/>
    </source>
</evidence>
<feature type="compositionally biased region" description="Low complexity" evidence="9">
    <location>
        <begin position="1813"/>
        <end position="1825"/>
    </location>
</feature>
<evidence type="ECO:0000256" key="1">
    <source>
        <dbReference type="ARBA" id="ARBA00004123"/>
    </source>
</evidence>
<dbReference type="Pfam" id="PF25316">
    <property type="entry name" value="TAF2_3rd"/>
    <property type="match status" value="1"/>
</dbReference>
<keyword evidence="6" id="KW-0804">Transcription</keyword>
<name>A0A507DEE3_9FUNG</name>
<dbReference type="EMBL" id="QEAN01000074">
    <property type="protein sequence ID" value="TPX49953.1"/>
    <property type="molecule type" value="Genomic_DNA"/>
</dbReference>
<keyword evidence="4" id="KW-0805">Transcription regulation</keyword>
<evidence type="ECO:0000256" key="3">
    <source>
        <dbReference type="ARBA" id="ARBA00017363"/>
    </source>
</evidence>
<dbReference type="InterPro" id="IPR057345">
    <property type="entry name" value="Ig-like_TAF2"/>
</dbReference>
<dbReference type="InterPro" id="IPR018359">
    <property type="entry name" value="Bromodomain_CS"/>
</dbReference>
<dbReference type="InterPro" id="IPR001487">
    <property type="entry name" value="Bromodomain"/>
</dbReference>
<keyword evidence="12" id="KW-1185">Reference proteome</keyword>
<dbReference type="PRINTS" id="PR00503">
    <property type="entry name" value="BROMODOMAIN"/>
</dbReference>
<dbReference type="STRING" id="286115.A0A507DEE3"/>
<dbReference type="CDD" id="cd09839">
    <property type="entry name" value="M1_like_TAF2"/>
    <property type="match status" value="1"/>
</dbReference>
<dbReference type="GO" id="GO:0006325">
    <property type="term" value="P:chromatin organization"/>
    <property type="evidence" value="ECO:0007669"/>
    <property type="project" value="UniProtKB-ARBA"/>
</dbReference>
<comment type="caution">
    <text evidence="11">The sequence shown here is derived from an EMBL/GenBank/DDBJ whole genome shotgun (WGS) entry which is preliminary data.</text>
</comment>
<dbReference type="GO" id="GO:0003682">
    <property type="term" value="F:chromatin binding"/>
    <property type="evidence" value="ECO:0007669"/>
    <property type="project" value="TreeGrafter"/>
</dbReference>
<feature type="domain" description="Bromo" evidence="10">
    <location>
        <begin position="1189"/>
        <end position="1260"/>
    </location>
</feature>
<comment type="similarity">
    <text evidence="2">Belongs to the TAF2 family.</text>
</comment>
<feature type="compositionally biased region" description="Basic and acidic residues" evidence="9">
    <location>
        <begin position="1518"/>
        <end position="1533"/>
    </location>
</feature>
<evidence type="ECO:0000256" key="6">
    <source>
        <dbReference type="ARBA" id="ARBA00023163"/>
    </source>
</evidence>
<reference evidence="11 12" key="1">
    <citation type="journal article" date="2019" name="Sci. Rep.">
        <title>Comparative genomics of chytrid fungi reveal insights into the obligate biotrophic and pathogenic lifestyle of Synchytrium endobioticum.</title>
        <authorList>
            <person name="van de Vossenberg B.T.L.H."/>
            <person name="Warris S."/>
            <person name="Nguyen H.D.T."/>
            <person name="van Gent-Pelzer M.P.E."/>
            <person name="Joly D.L."/>
            <person name="van de Geest H.C."/>
            <person name="Bonants P.J.M."/>
            <person name="Smith D.S."/>
            <person name="Levesque C.A."/>
            <person name="van der Lee T.A.J."/>
        </authorList>
    </citation>
    <scope>NUCLEOTIDE SEQUENCE [LARGE SCALE GENOMIC DNA]</scope>
    <source>
        <strain evidence="11 12">MB42</strain>
    </source>
</reference>
<dbReference type="Pfam" id="PF00439">
    <property type="entry name" value="Bromodomain"/>
    <property type="match status" value="3"/>
</dbReference>
<dbReference type="Gene3D" id="2.60.40.1730">
    <property type="entry name" value="tricorn interacting facor f3 domain"/>
    <property type="match status" value="1"/>
</dbReference>
<dbReference type="GO" id="GO:0006367">
    <property type="term" value="P:transcription initiation at RNA polymerase II promoter"/>
    <property type="evidence" value="ECO:0007669"/>
    <property type="project" value="TreeGrafter"/>
</dbReference>
<dbReference type="SMART" id="SM00297">
    <property type="entry name" value="BROMO"/>
    <property type="match status" value="3"/>
</dbReference>
<dbReference type="SUPFAM" id="SSF48371">
    <property type="entry name" value="ARM repeat"/>
    <property type="match status" value="1"/>
</dbReference>
<gene>
    <name evidence="11" type="ORF">SeMB42_g02417</name>
</gene>
<evidence type="ECO:0000256" key="7">
    <source>
        <dbReference type="ARBA" id="ARBA00023242"/>
    </source>
</evidence>
<dbReference type="VEuPathDB" id="FungiDB:SeMB42_g02417"/>
<feature type="compositionally biased region" description="Low complexity" evidence="9">
    <location>
        <begin position="1659"/>
        <end position="1686"/>
    </location>
</feature>
<dbReference type="GO" id="GO:0016251">
    <property type="term" value="F:RNA polymerase II general transcription initiation factor activity"/>
    <property type="evidence" value="ECO:0007669"/>
    <property type="project" value="TreeGrafter"/>
</dbReference>
<evidence type="ECO:0000256" key="9">
    <source>
        <dbReference type="SAM" id="MobiDB-lite"/>
    </source>
</evidence>
<evidence type="ECO:0000259" key="10">
    <source>
        <dbReference type="PROSITE" id="PS50014"/>
    </source>
</evidence>